<comment type="caution">
    <text evidence="1">The sequence shown here is derived from an EMBL/GenBank/DDBJ whole genome shotgun (WGS) entry which is preliminary data.</text>
</comment>
<reference evidence="1 2" key="1">
    <citation type="journal article" date="2020" name="Int. J. Syst. Evol. Microbiol.">
        <title>Novel acetic acid bacteria from cider fermentations: Acetobacter conturbans sp. nov. and Acetobacter fallax sp. nov.</title>
        <authorList>
            <person name="Sombolestani A.S."/>
            <person name="Cleenwerck I."/>
            <person name="Cnockaert M."/>
            <person name="Borremans W."/>
            <person name="Wieme A.D."/>
            <person name="De Vuyst L."/>
            <person name="Vandamme P."/>
        </authorList>
    </citation>
    <scope>NUCLEOTIDE SEQUENCE [LARGE SCALE GENOMIC DNA]</scope>
    <source>
        <strain evidence="1 2">LMG 30640</strain>
    </source>
</reference>
<sequence>MGQLYFSVEGHFATGDEPVSDAWIAKNLRQALQTSKMIARAAPPPGETINEMEQRSHARYAAYAEELRKRYGYRTADSVFAQALQVSVTLYEDLLVLRAMNRRRGGIWVAWEKGFAGRRGTSKHILCEPEGKYVRLSPSCSDEELARGVREMLRACRISGKPVYVEPEGHEG</sequence>
<evidence type="ECO:0008006" key="3">
    <source>
        <dbReference type="Google" id="ProtNLM"/>
    </source>
</evidence>
<accession>A0ABX0JPX7</accession>
<dbReference type="EMBL" id="WOTB01000013">
    <property type="protein sequence ID" value="NHN85139.1"/>
    <property type="molecule type" value="Genomic_DNA"/>
</dbReference>
<name>A0ABX0JPX7_9PROT</name>
<evidence type="ECO:0000313" key="1">
    <source>
        <dbReference type="EMBL" id="NHN85139.1"/>
    </source>
</evidence>
<evidence type="ECO:0000313" key="2">
    <source>
        <dbReference type="Proteomes" id="UP000635278"/>
    </source>
</evidence>
<keyword evidence="2" id="KW-1185">Reference proteome</keyword>
<dbReference type="RefSeq" id="WP_173583537.1">
    <property type="nucleotide sequence ID" value="NZ_WOTB01000013.1"/>
</dbReference>
<dbReference type="Gene3D" id="3.40.1590.10">
    <property type="entry name" value="NMB0488-like"/>
    <property type="match status" value="1"/>
</dbReference>
<organism evidence="1 2">
    <name type="scientific">Acetobacter musti</name>
    <dbReference type="NCBI Taxonomy" id="864732"/>
    <lineage>
        <taxon>Bacteria</taxon>
        <taxon>Pseudomonadati</taxon>
        <taxon>Pseudomonadota</taxon>
        <taxon>Alphaproteobacteria</taxon>
        <taxon>Acetobacterales</taxon>
        <taxon>Acetobacteraceae</taxon>
        <taxon>Acetobacter</taxon>
    </lineage>
</organism>
<dbReference type="Proteomes" id="UP000635278">
    <property type="component" value="Unassembled WGS sequence"/>
</dbReference>
<proteinExistence type="predicted"/>
<gene>
    <name evidence="1" type="ORF">GOB93_10860</name>
</gene>
<dbReference type="SUPFAM" id="SSF160207">
    <property type="entry name" value="NMB0488-like"/>
    <property type="match status" value="1"/>
</dbReference>
<dbReference type="InterPro" id="IPR037891">
    <property type="entry name" value="Cdil-like_sf"/>
</dbReference>
<protein>
    <recommendedName>
        <fullName evidence="3">DUF1436 domain-containing protein</fullName>
    </recommendedName>
</protein>